<comment type="caution">
    <text evidence="2">The sequence shown here is derived from an EMBL/GenBank/DDBJ whole genome shotgun (WGS) entry which is preliminary data.</text>
</comment>
<sequence length="99" mass="10824">MYSDKNEPAADRDPLPVGTGDGGGAAGDDEYIRRLLAGVTCKLLCSNAFSLLTLKSRTSSECIQAYLEANHGVNILGEIGHHSRRKDLARKPGRKKWRK</sequence>
<dbReference type="AlphaFoldDB" id="A0ABD3SNN1"/>
<evidence type="ECO:0000313" key="2">
    <source>
        <dbReference type="EMBL" id="KAL3826189.1"/>
    </source>
</evidence>
<accession>A0ABD3SNN1</accession>
<protein>
    <submittedName>
        <fullName evidence="2">Uncharacterized protein</fullName>
    </submittedName>
</protein>
<dbReference type="EMBL" id="JBJXBP010000006">
    <property type="protein sequence ID" value="KAL3826189.1"/>
    <property type="molecule type" value="Genomic_DNA"/>
</dbReference>
<dbReference type="Proteomes" id="UP001634393">
    <property type="component" value="Unassembled WGS sequence"/>
</dbReference>
<organism evidence="2 3">
    <name type="scientific">Penstemon smallii</name>
    <dbReference type="NCBI Taxonomy" id="265156"/>
    <lineage>
        <taxon>Eukaryota</taxon>
        <taxon>Viridiplantae</taxon>
        <taxon>Streptophyta</taxon>
        <taxon>Embryophyta</taxon>
        <taxon>Tracheophyta</taxon>
        <taxon>Spermatophyta</taxon>
        <taxon>Magnoliopsida</taxon>
        <taxon>eudicotyledons</taxon>
        <taxon>Gunneridae</taxon>
        <taxon>Pentapetalae</taxon>
        <taxon>asterids</taxon>
        <taxon>lamiids</taxon>
        <taxon>Lamiales</taxon>
        <taxon>Plantaginaceae</taxon>
        <taxon>Cheloneae</taxon>
        <taxon>Penstemon</taxon>
    </lineage>
</organism>
<name>A0ABD3SNN1_9LAMI</name>
<evidence type="ECO:0000313" key="3">
    <source>
        <dbReference type="Proteomes" id="UP001634393"/>
    </source>
</evidence>
<feature type="compositionally biased region" description="Basic and acidic residues" evidence="1">
    <location>
        <begin position="1"/>
        <end position="14"/>
    </location>
</feature>
<proteinExistence type="predicted"/>
<feature type="region of interest" description="Disordered" evidence="1">
    <location>
        <begin position="1"/>
        <end position="23"/>
    </location>
</feature>
<reference evidence="2 3" key="1">
    <citation type="submission" date="2024-12" db="EMBL/GenBank/DDBJ databases">
        <title>The unique morphological basis and parallel evolutionary history of personate flowers in Penstemon.</title>
        <authorList>
            <person name="Depatie T.H."/>
            <person name="Wessinger C.A."/>
        </authorList>
    </citation>
    <scope>NUCLEOTIDE SEQUENCE [LARGE SCALE GENOMIC DNA]</scope>
    <source>
        <strain evidence="2">WTNN_2</strain>
        <tissue evidence="2">Leaf</tissue>
    </source>
</reference>
<gene>
    <name evidence="2" type="ORF">ACJIZ3_022218</name>
</gene>
<keyword evidence="3" id="KW-1185">Reference proteome</keyword>
<evidence type="ECO:0000256" key="1">
    <source>
        <dbReference type="SAM" id="MobiDB-lite"/>
    </source>
</evidence>